<dbReference type="InterPro" id="IPR036034">
    <property type="entry name" value="PDZ_sf"/>
</dbReference>
<dbReference type="Pfam" id="PF00656">
    <property type="entry name" value="Peptidase_C14"/>
    <property type="match status" value="1"/>
</dbReference>
<feature type="chain" id="PRO_5003260872" evidence="1">
    <location>
        <begin position="32"/>
        <end position="377"/>
    </location>
</feature>
<accession>F0SRZ3</accession>
<dbReference type="GO" id="GO:0006508">
    <property type="term" value="P:proteolysis"/>
    <property type="evidence" value="ECO:0007669"/>
    <property type="project" value="InterPro"/>
</dbReference>
<dbReference type="InterPro" id="IPR011600">
    <property type="entry name" value="Pept_C14_caspase"/>
</dbReference>
<dbReference type="KEGG" id="pbs:Plabr_3741"/>
<feature type="signal peptide" evidence="1">
    <location>
        <begin position="1"/>
        <end position="31"/>
    </location>
</feature>
<gene>
    <name evidence="3" type="ordered locus">Plabr_3741</name>
</gene>
<dbReference type="Proteomes" id="UP000006860">
    <property type="component" value="Chromosome"/>
</dbReference>
<keyword evidence="1" id="KW-0732">Signal</keyword>
<sequence length="377" mass="41281">MQRLFLISLPRRLFLPLLMTVLSCSVSVATAEAAKVCHLVVIADTNDQKIGQSVDIDQRNVTRVFRENVARNQLSVQTIRGNEVRKSRILSTIQNVNRRMSKEDTLIVYLAGHGAEDRRLGHYFELSSGEKMLRNDVLRSMNSKDVRLKVLITDTCSVFKSLKAAASYAQPQSTSTTSAAFVSLCWKPAGEIDMSACSSGEFSMGDNISGGYFTSQLVNYLDRNRSREVSWGQLFRSVKQSTAQVFRENNPRGVAGPAGGIQRTQTPIARLDMDSEDSGGGSSTGPRFGVRVINSSGRGVLITEVLRGTPGTQVNVAGLSGPVSLEAGDRIVSINGRRIDSESDYARAVDDSGQAMDFEVINKRDGRTYRASVRLTR</sequence>
<dbReference type="STRING" id="756272.Plabr_3741"/>
<dbReference type="OrthoDB" id="7064038at2"/>
<evidence type="ECO:0000259" key="2">
    <source>
        <dbReference type="PROSITE" id="PS50106"/>
    </source>
</evidence>
<evidence type="ECO:0000313" key="3">
    <source>
        <dbReference type="EMBL" id="ADY61331.1"/>
    </source>
</evidence>
<dbReference type="eggNOG" id="COG0265">
    <property type="taxonomic scope" value="Bacteria"/>
</dbReference>
<reference evidence="4" key="1">
    <citation type="submission" date="2011-02" db="EMBL/GenBank/DDBJ databases">
        <title>The complete genome of Planctomyces brasiliensis DSM 5305.</title>
        <authorList>
            <person name="Lucas S."/>
            <person name="Copeland A."/>
            <person name="Lapidus A."/>
            <person name="Bruce D."/>
            <person name="Goodwin L."/>
            <person name="Pitluck S."/>
            <person name="Kyrpides N."/>
            <person name="Mavromatis K."/>
            <person name="Pagani I."/>
            <person name="Ivanova N."/>
            <person name="Ovchinnikova G."/>
            <person name="Lu M."/>
            <person name="Detter J.C."/>
            <person name="Han C."/>
            <person name="Land M."/>
            <person name="Hauser L."/>
            <person name="Markowitz V."/>
            <person name="Cheng J.-F."/>
            <person name="Hugenholtz P."/>
            <person name="Woyke T."/>
            <person name="Wu D."/>
            <person name="Tindall B."/>
            <person name="Pomrenke H.G."/>
            <person name="Brambilla E."/>
            <person name="Klenk H.-P."/>
            <person name="Eisen J.A."/>
        </authorList>
    </citation>
    <scope>NUCLEOTIDE SEQUENCE [LARGE SCALE GENOMIC DNA]</scope>
    <source>
        <strain evidence="4">ATCC 49424 / DSM 5305 / JCM 21570 / NBRC 103401 / IFAM 1448</strain>
    </source>
</reference>
<dbReference type="EMBL" id="CP002546">
    <property type="protein sequence ID" value="ADY61331.1"/>
    <property type="molecule type" value="Genomic_DNA"/>
</dbReference>
<dbReference type="RefSeq" id="WP_013630050.1">
    <property type="nucleotide sequence ID" value="NC_015174.1"/>
</dbReference>
<dbReference type="SUPFAM" id="SSF52129">
    <property type="entry name" value="Caspase-like"/>
    <property type="match status" value="1"/>
</dbReference>
<dbReference type="GO" id="GO:0004197">
    <property type="term" value="F:cysteine-type endopeptidase activity"/>
    <property type="evidence" value="ECO:0007669"/>
    <property type="project" value="InterPro"/>
</dbReference>
<keyword evidence="4" id="KW-1185">Reference proteome</keyword>
<evidence type="ECO:0000256" key="1">
    <source>
        <dbReference type="SAM" id="SignalP"/>
    </source>
</evidence>
<dbReference type="InterPro" id="IPR001478">
    <property type="entry name" value="PDZ"/>
</dbReference>
<dbReference type="PROSITE" id="PS51257">
    <property type="entry name" value="PROKAR_LIPOPROTEIN"/>
    <property type="match status" value="1"/>
</dbReference>
<feature type="domain" description="PDZ" evidence="2">
    <location>
        <begin position="270"/>
        <end position="364"/>
    </location>
</feature>
<dbReference type="eggNOG" id="COG4249">
    <property type="taxonomic scope" value="Bacteria"/>
</dbReference>
<evidence type="ECO:0000313" key="4">
    <source>
        <dbReference type="Proteomes" id="UP000006860"/>
    </source>
</evidence>
<proteinExistence type="predicted"/>
<name>F0SRZ3_RUBBR</name>
<dbReference type="Gene3D" id="3.40.50.1460">
    <property type="match status" value="1"/>
</dbReference>
<dbReference type="InterPro" id="IPR029030">
    <property type="entry name" value="Caspase-like_dom_sf"/>
</dbReference>
<dbReference type="AlphaFoldDB" id="F0SRZ3"/>
<dbReference type="Gene3D" id="2.30.42.10">
    <property type="match status" value="1"/>
</dbReference>
<dbReference type="SUPFAM" id="SSF50156">
    <property type="entry name" value="PDZ domain-like"/>
    <property type="match status" value="1"/>
</dbReference>
<dbReference type="PROSITE" id="PS50106">
    <property type="entry name" value="PDZ"/>
    <property type="match status" value="1"/>
</dbReference>
<organism evidence="3 4">
    <name type="scientific">Rubinisphaera brasiliensis (strain ATCC 49424 / DSM 5305 / JCM 21570 / IAM 15109 / NBRC 103401 / IFAM 1448)</name>
    <name type="common">Planctomyces brasiliensis</name>
    <dbReference type="NCBI Taxonomy" id="756272"/>
    <lineage>
        <taxon>Bacteria</taxon>
        <taxon>Pseudomonadati</taxon>
        <taxon>Planctomycetota</taxon>
        <taxon>Planctomycetia</taxon>
        <taxon>Planctomycetales</taxon>
        <taxon>Planctomycetaceae</taxon>
        <taxon>Rubinisphaera</taxon>
    </lineage>
</organism>
<protein>
    <submittedName>
        <fullName evidence="3">Peptidase C14 caspase catalytic subunit p20</fullName>
    </submittedName>
</protein>
<dbReference type="HOGENOM" id="CLU_733385_0_0_0"/>